<dbReference type="OrthoDB" id="4570343at2"/>
<feature type="compositionally biased region" description="Basic and acidic residues" evidence="1">
    <location>
        <begin position="89"/>
        <end position="101"/>
    </location>
</feature>
<accession>A0A3N9XZH9</accession>
<reference evidence="2 3" key="1">
    <citation type="submission" date="2018-04" db="EMBL/GenBank/DDBJ databases">
        <title>Micromonosporas from Atacama Desert.</title>
        <authorList>
            <person name="Carro L."/>
            <person name="Klenk H.-P."/>
            <person name="Goodfellow M."/>
        </authorList>
    </citation>
    <scope>NUCLEOTIDE SEQUENCE [LARGE SCALE GENOMIC DNA]</scope>
    <source>
        <strain evidence="2 3">LB19</strain>
    </source>
</reference>
<protein>
    <submittedName>
        <fullName evidence="2">DUF4913 domain-containing protein</fullName>
    </submittedName>
</protein>
<evidence type="ECO:0000256" key="1">
    <source>
        <dbReference type="SAM" id="MobiDB-lite"/>
    </source>
</evidence>
<evidence type="ECO:0000313" key="2">
    <source>
        <dbReference type="EMBL" id="RQX18299.1"/>
    </source>
</evidence>
<comment type="caution">
    <text evidence="2">The sequence shown here is derived from an EMBL/GenBank/DDBJ whole genome shotgun (WGS) entry which is preliminary data.</text>
</comment>
<proteinExistence type="predicted"/>
<feature type="region of interest" description="Disordered" evidence="1">
    <location>
        <begin position="72"/>
        <end position="101"/>
    </location>
</feature>
<dbReference type="EMBL" id="QDGB01000197">
    <property type="protein sequence ID" value="RQX18299.1"/>
    <property type="molecule type" value="Genomic_DNA"/>
</dbReference>
<dbReference type="InterPro" id="IPR032584">
    <property type="entry name" value="DUF4913"/>
</dbReference>
<dbReference type="Pfam" id="PF16259">
    <property type="entry name" value="DUF4913"/>
    <property type="match status" value="1"/>
</dbReference>
<gene>
    <name evidence="2" type="ORF">DDE19_08315</name>
</gene>
<dbReference type="Proteomes" id="UP000278981">
    <property type="component" value="Unassembled WGS sequence"/>
</dbReference>
<evidence type="ECO:0000313" key="3">
    <source>
        <dbReference type="Proteomes" id="UP000278981"/>
    </source>
</evidence>
<name>A0A3N9XZH9_9ACTN</name>
<sequence length="101" mass="11263">MWVEKLLIPVYGEEVTSGAPWCPRWREHTEAIAHFHGLWLAWQDKTGPKASLTGPSEWHRDHLGPTMAALRNPSGPFAGCKPGAHRAKERPPVERDGSGNF</sequence>
<organism evidence="2 3">
    <name type="scientific">Micromonospora ureilytica</name>
    <dbReference type="NCBI Taxonomy" id="709868"/>
    <lineage>
        <taxon>Bacteria</taxon>
        <taxon>Bacillati</taxon>
        <taxon>Actinomycetota</taxon>
        <taxon>Actinomycetes</taxon>
        <taxon>Micromonosporales</taxon>
        <taxon>Micromonosporaceae</taxon>
        <taxon>Micromonospora</taxon>
    </lineage>
</organism>
<dbReference type="AlphaFoldDB" id="A0A3N9XZH9"/>